<reference evidence="1 2" key="1">
    <citation type="journal article" date="2018" name="Nat. Biotechnol.">
        <title>A standardized bacterial taxonomy based on genome phylogeny substantially revises the tree of life.</title>
        <authorList>
            <person name="Parks D.H."/>
            <person name="Chuvochina M."/>
            <person name="Waite D.W."/>
            <person name="Rinke C."/>
            <person name="Skarshewski A."/>
            <person name="Chaumeil P.A."/>
            <person name="Hugenholtz P."/>
        </authorList>
    </citation>
    <scope>NUCLEOTIDE SEQUENCE [LARGE SCALE GENOMIC DNA]</scope>
    <source>
        <strain evidence="1">UBA8781</strain>
    </source>
</reference>
<evidence type="ECO:0000313" key="1">
    <source>
        <dbReference type="EMBL" id="HCE16956.1"/>
    </source>
</evidence>
<name>A0A3D1JH66_9CHLR</name>
<organism evidence="1 2">
    <name type="scientific">Anaerolinea thermolimosa</name>
    <dbReference type="NCBI Taxonomy" id="229919"/>
    <lineage>
        <taxon>Bacteria</taxon>
        <taxon>Bacillati</taxon>
        <taxon>Chloroflexota</taxon>
        <taxon>Anaerolineae</taxon>
        <taxon>Anaerolineales</taxon>
        <taxon>Anaerolineaceae</taxon>
        <taxon>Anaerolinea</taxon>
    </lineage>
</organism>
<proteinExistence type="predicted"/>
<dbReference type="Proteomes" id="UP000264141">
    <property type="component" value="Unassembled WGS sequence"/>
</dbReference>
<evidence type="ECO:0000313" key="2">
    <source>
        <dbReference type="Proteomes" id="UP000264141"/>
    </source>
</evidence>
<dbReference type="EMBL" id="DPBP01000018">
    <property type="protein sequence ID" value="HCE16956.1"/>
    <property type="molecule type" value="Genomic_DNA"/>
</dbReference>
<sequence length="102" mass="11628">MIIIFERTGGFAGITQRAVIDTASLNPEERQALEALLEQAGFFDLPPRMAREGEGVDRFQYLVTIEHGDRKHTVMLSEEAMPESLQPLMRRLSLLARRFRSP</sequence>
<dbReference type="AlphaFoldDB" id="A0A3D1JH66"/>
<comment type="caution">
    <text evidence="1">The sequence shown here is derived from an EMBL/GenBank/DDBJ whole genome shotgun (WGS) entry which is preliminary data.</text>
</comment>
<dbReference type="STRING" id="229919.GCA_001050195_03215"/>
<protein>
    <submittedName>
        <fullName evidence="1">Uncharacterized protein</fullName>
    </submittedName>
</protein>
<dbReference type="InterPro" id="IPR049457">
    <property type="entry name" value="Emfourin"/>
</dbReference>
<accession>A0A3D1JH66</accession>
<gene>
    <name evidence="1" type="ORF">DEQ80_03765</name>
</gene>
<dbReference type="Pfam" id="PF20242">
    <property type="entry name" value="Emfourin"/>
    <property type="match status" value="1"/>
</dbReference>